<dbReference type="Proteomes" id="UP000240283">
    <property type="component" value="Segment"/>
</dbReference>
<feature type="transmembrane region" description="Helical" evidence="1">
    <location>
        <begin position="129"/>
        <end position="149"/>
    </location>
</feature>
<gene>
    <name evidence="2" type="ORF">VPR_073</name>
</gene>
<feature type="transmembrane region" description="Helical" evidence="1">
    <location>
        <begin position="57"/>
        <end position="78"/>
    </location>
</feature>
<keyword evidence="3" id="KW-1185">Reference proteome</keyword>
<evidence type="ECO:0000313" key="3">
    <source>
        <dbReference type="Proteomes" id="UP000240283"/>
    </source>
</evidence>
<organism evidence="2 3">
    <name type="scientific">Vibrio phage Vp_R1</name>
    <dbReference type="NCBI Taxonomy" id="2059867"/>
    <lineage>
        <taxon>Viruses</taxon>
        <taxon>Duplodnaviria</taxon>
        <taxon>Heunggongvirae</taxon>
        <taxon>Uroviricota</taxon>
        <taxon>Caudoviricetes</taxon>
        <taxon>Grimontviridae</taxon>
        <taxon>Dalianvirus</taxon>
        <taxon>Dalianvirus R1</taxon>
    </lineage>
</organism>
<keyword evidence="1" id="KW-0812">Transmembrane</keyword>
<dbReference type="EMBL" id="MG603697">
    <property type="protein sequence ID" value="AUG88437.1"/>
    <property type="molecule type" value="Genomic_DNA"/>
</dbReference>
<feature type="transmembrane region" description="Helical" evidence="1">
    <location>
        <begin position="28"/>
        <end position="51"/>
    </location>
</feature>
<keyword evidence="1" id="KW-0472">Membrane</keyword>
<sequence>MLEAIFTSNGSSINLFNIIMYTGSVTSLFFLARGGAIGFLVAMLVATFYFFVAQPGIFNSLMLILFGLLMFSGTVNMVSGKWNPRKAPMGAVIICWFAAIMAGLYSIQYLHQIVEAVSIAMQPYMEPKYVPAGTVMPGVFGFSTVGMLVGSWMLSRNYTSGWSLVSLSGIGFVSIELAKSGITHYPLAGLTVLMLVASWMKGSSRAELIHEV</sequence>
<protein>
    <submittedName>
        <fullName evidence="2">Uncharacterized protein</fullName>
    </submittedName>
</protein>
<keyword evidence="1" id="KW-1133">Transmembrane helix</keyword>
<name>A0A2H5BQ29_9CAUD</name>
<accession>A0A2H5BQ29</accession>
<feature type="transmembrane region" description="Helical" evidence="1">
    <location>
        <begin position="161"/>
        <end position="178"/>
    </location>
</feature>
<proteinExistence type="predicted"/>
<feature type="transmembrane region" description="Helical" evidence="1">
    <location>
        <begin position="90"/>
        <end position="109"/>
    </location>
</feature>
<evidence type="ECO:0000256" key="1">
    <source>
        <dbReference type="SAM" id="Phobius"/>
    </source>
</evidence>
<reference evidence="2 3" key="1">
    <citation type="submission" date="2017-12" db="EMBL/GenBank/DDBJ databases">
        <title>Genomic analysis of a novel phage Vp_R1 lytic to Vibrio parahaemolyticus.</title>
        <authorList>
            <person name="Ren H."/>
            <person name="Li Z."/>
        </authorList>
    </citation>
    <scope>NUCLEOTIDE SEQUENCE [LARGE SCALE GENOMIC DNA]</scope>
</reference>
<evidence type="ECO:0000313" key="2">
    <source>
        <dbReference type="EMBL" id="AUG88437.1"/>
    </source>
</evidence>
<feature type="transmembrane region" description="Helical" evidence="1">
    <location>
        <begin position="184"/>
        <end position="200"/>
    </location>
</feature>